<evidence type="ECO:0000256" key="11">
    <source>
        <dbReference type="ARBA" id="ARBA00023225"/>
    </source>
</evidence>
<dbReference type="PANTHER" id="PTHR30531:SF12">
    <property type="entry name" value="FLAGELLAR BIOSYNTHETIC PROTEIN FLHB"/>
    <property type="match status" value="1"/>
</dbReference>
<gene>
    <name evidence="13 15" type="primary">flhB</name>
    <name evidence="15" type="ORF">FQY79_11965</name>
</gene>
<dbReference type="InterPro" id="IPR006135">
    <property type="entry name" value="T3SS_substrate_exporter"/>
</dbReference>
<evidence type="ECO:0000256" key="10">
    <source>
        <dbReference type="ARBA" id="ARBA00023136"/>
    </source>
</evidence>
<evidence type="ECO:0000256" key="7">
    <source>
        <dbReference type="ARBA" id="ARBA00022795"/>
    </source>
</evidence>
<protein>
    <recommendedName>
        <fullName evidence="3 13">Flagellar biosynthetic protein FlhB</fullName>
    </recommendedName>
</protein>
<dbReference type="AlphaFoldDB" id="A0A5C5TWJ2"/>
<feature type="transmembrane region" description="Helical" evidence="13">
    <location>
        <begin position="90"/>
        <end position="115"/>
    </location>
</feature>
<keyword evidence="8 13" id="KW-0653">Protein transport</keyword>
<dbReference type="FunFam" id="3.40.1690.10:FF:000001">
    <property type="entry name" value="Flagellar biosynthetic protein FlhB"/>
    <property type="match status" value="1"/>
</dbReference>
<feature type="region of interest" description="Disordered" evidence="14">
    <location>
        <begin position="365"/>
        <end position="385"/>
    </location>
</feature>
<evidence type="ECO:0000256" key="9">
    <source>
        <dbReference type="ARBA" id="ARBA00022989"/>
    </source>
</evidence>
<organism evidence="15 16">
    <name type="scientific">Luteimonas wenzhouensis</name>
    <dbReference type="NCBI Taxonomy" id="2599615"/>
    <lineage>
        <taxon>Bacteria</taxon>
        <taxon>Pseudomonadati</taxon>
        <taxon>Pseudomonadota</taxon>
        <taxon>Gammaproteobacteria</taxon>
        <taxon>Lysobacterales</taxon>
        <taxon>Lysobacteraceae</taxon>
        <taxon>Luteimonas</taxon>
    </lineage>
</organism>
<dbReference type="PANTHER" id="PTHR30531">
    <property type="entry name" value="FLAGELLAR BIOSYNTHETIC PROTEIN FLHB"/>
    <property type="match status" value="1"/>
</dbReference>
<dbReference type="InterPro" id="IPR029025">
    <property type="entry name" value="T3SS_substrate_exporter_C"/>
</dbReference>
<evidence type="ECO:0000256" key="6">
    <source>
        <dbReference type="ARBA" id="ARBA00022692"/>
    </source>
</evidence>
<dbReference type="Pfam" id="PF01312">
    <property type="entry name" value="Bac_export_2"/>
    <property type="match status" value="1"/>
</dbReference>
<keyword evidence="4 13" id="KW-0813">Transport</keyword>
<dbReference type="GO" id="GO:0009306">
    <property type="term" value="P:protein secretion"/>
    <property type="evidence" value="ECO:0007669"/>
    <property type="project" value="InterPro"/>
</dbReference>
<feature type="region of interest" description="Disordered" evidence="14">
    <location>
        <begin position="1"/>
        <end position="27"/>
    </location>
</feature>
<comment type="subcellular location">
    <subcellularLocation>
        <location evidence="1">Cell membrane</location>
        <topology evidence="1">Multi-pass membrane protein</topology>
    </subcellularLocation>
</comment>
<evidence type="ECO:0000313" key="16">
    <source>
        <dbReference type="Proteomes" id="UP000315949"/>
    </source>
</evidence>
<evidence type="ECO:0000256" key="12">
    <source>
        <dbReference type="ARBA" id="ARBA00025078"/>
    </source>
</evidence>
<evidence type="ECO:0000256" key="5">
    <source>
        <dbReference type="ARBA" id="ARBA00022475"/>
    </source>
</evidence>
<keyword evidence="7 13" id="KW-1005">Bacterial flagellum biogenesis</keyword>
<keyword evidence="6 13" id="KW-0812">Transmembrane</keyword>
<comment type="similarity">
    <text evidence="2 13">Belongs to the type III secretion exporter family.</text>
</comment>
<evidence type="ECO:0000256" key="3">
    <source>
        <dbReference type="ARBA" id="ARBA00021622"/>
    </source>
</evidence>
<dbReference type="SUPFAM" id="SSF160544">
    <property type="entry name" value="EscU C-terminal domain-like"/>
    <property type="match status" value="1"/>
</dbReference>
<feature type="transmembrane region" description="Helical" evidence="13">
    <location>
        <begin position="151"/>
        <end position="170"/>
    </location>
</feature>
<evidence type="ECO:0000256" key="1">
    <source>
        <dbReference type="ARBA" id="ARBA00004651"/>
    </source>
</evidence>
<dbReference type="PRINTS" id="PR00950">
    <property type="entry name" value="TYPE3IMSPROT"/>
</dbReference>
<dbReference type="Proteomes" id="UP000315949">
    <property type="component" value="Unassembled WGS sequence"/>
</dbReference>
<keyword evidence="15" id="KW-0966">Cell projection</keyword>
<sequence length="385" mass="41368">MSEQPQKEDRTERPSEKRLRDAREKGQVPRSRELANVAVLGCAVLALKATGGYVGAAARDWMKNALTLDPALLGDPDRILVHSLALARDLFVPVLPLLAVALAACAISPAAMGGLRFASQALKPDFARLNPQKGLARMYGSESLAELLRSLLRVALIGGVGGWVVWRAFAALLALPQASLEASVAGGVDLVLGAVLAMVGSLLLLAAIDVPWQHFQHRNKLKMTKQEVRDEHKELEGNPEVKAKVRQVARQLSQRRMMDAVPAADVVVVNPTHYAVAMKYKPGMRAPVVVARGVDELALAIRAIAEKHRVAIVEAPPLARALYRMAQVDQEIPVKLYAAVAQVLSYVYQLRAWVPGRGPMPELAPLDVGAEGAPDPADGDGSPAR</sequence>
<dbReference type="RefSeq" id="WP_146313134.1">
    <property type="nucleotide sequence ID" value="NZ_VOHE01000006.1"/>
</dbReference>
<reference evidence="15 16" key="1">
    <citation type="submission" date="2019-07" db="EMBL/GenBank/DDBJ databases">
        <title>Luteimonas sp. YD-1 nov., isolated from acidic soil.</title>
        <authorList>
            <person name="Zhou J."/>
        </authorList>
    </citation>
    <scope>NUCLEOTIDE SEQUENCE [LARGE SCALE GENOMIC DNA]</scope>
    <source>
        <strain evidence="15 16">YD-1</strain>
    </source>
</reference>
<evidence type="ECO:0000256" key="2">
    <source>
        <dbReference type="ARBA" id="ARBA00010690"/>
    </source>
</evidence>
<dbReference type="InterPro" id="IPR006136">
    <property type="entry name" value="FlhB"/>
</dbReference>
<dbReference type="Gene3D" id="3.40.1690.10">
    <property type="entry name" value="secretion proteins EscU"/>
    <property type="match status" value="1"/>
</dbReference>
<keyword evidence="15" id="KW-0969">Cilium</keyword>
<dbReference type="GO" id="GO:0044780">
    <property type="term" value="P:bacterial-type flagellum assembly"/>
    <property type="evidence" value="ECO:0007669"/>
    <property type="project" value="InterPro"/>
</dbReference>
<keyword evidence="15" id="KW-0282">Flagellum</keyword>
<evidence type="ECO:0000313" key="15">
    <source>
        <dbReference type="EMBL" id="TWT18017.1"/>
    </source>
</evidence>
<name>A0A5C5TWJ2_9GAMM</name>
<feature type="transmembrane region" description="Helical" evidence="13">
    <location>
        <begin position="34"/>
        <end position="56"/>
    </location>
</feature>
<comment type="caution">
    <text evidence="15">The sequence shown here is derived from an EMBL/GenBank/DDBJ whole genome shotgun (WGS) entry which is preliminary data.</text>
</comment>
<dbReference type="GO" id="GO:0005886">
    <property type="term" value="C:plasma membrane"/>
    <property type="evidence" value="ECO:0007669"/>
    <property type="project" value="UniProtKB-SubCell"/>
</dbReference>
<dbReference type="NCBIfam" id="TIGR00328">
    <property type="entry name" value="flhB"/>
    <property type="match status" value="1"/>
</dbReference>
<keyword evidence="9 13" id="KW-1133">Transmembrane helix</keyword>
<evidence type="ECO:0000256" key="4">
    <source>
        <dbReference type="ARBA" id="ARBA00022448"/>
    </source>
</evidence>
<evidence type="ECO:0000256" key="14">
    <source>
        <dbReference type="SAM" id="MobiDB-lite"/>
    </source>
</evidence>
<keyword evidence="11 13" id="KW-1006">Bacterial flagellum protein export</keyword>
<evidence type="ECO:0000256" key="8">
    <source>
        <dbReference type="ARBA" id="ARBA00022927"/>
    </source>
</evidence>
<proteinExistence type="inferred from homology"/>
<evidence type="ECO:0000256" key="13">
    <source>
        <dbReference type="RuleBase" id="RU364091"/>
    </source>
</evidence>
<comment type="function">
    <text evidence="12 13">Required for formation of the rod structure in the basal body of the flagellar apparatus. Together with FliI and FliH, may constitute the export apparatus of flagellin.</text>
</comment>
<accession>A0A5C5TWJ2</accession>
<dbReference type="EMBL" id="VOHE01000006">
    <property type="protein sequence ID" value="TWT18017.1"/>
    <property type="molecule type" value="Genomic_DNA"/>
</dbReference>
<keyword evidence="5 13" id="KW-1003">Cell membrane</keyword>
<dbReference type="Gene3D" id="6.10.250.2080">
    <property type="match status" value="1"/>
</dbReference>
<keyword evidence="16" id="KW-1185">Reference proteome</keyword>
<keyword evidence="10 13" id="KW-0472">Membrane</keyword>
<dbReference type="OrthoDB" id="9807950at2"/>
<feature type="transmembrane region" description="Helical" evidence="13">
    <location>
        <begin position="190"/>
        <end position="212"/>
    </location>
</feature>